<sequence>MLISILLGFLIFSYASYGLYRHIQQSKKGRCAACSLQKACEQKCEALNKNN</sequence>
<accession>A0ABV1EVF9</accession>
<keyword evidence="2" id="KW-1185">Reference proteome</keyword>
<dbReference type="EMBL" id="JBBMFN010000007">
    <property type="protein sequence ID" value="MEQ2465078.1"/>
    <property type="molecule type" value="Genomic_DNA"/>
</dbReference>
<evidence type="ECO:0000313" key="1">
    <source>
        <dbReference type="EMBL" id="MEQ2465078.1"/>
    </source>
</evidence>
<protein>
    <submittedName>
        <fullName evidence="1">FeoB-associated Cys-rich membrane protein</fullName>
    </submittedName>
</protein>
<reference evidence="1 2" key="1">
    <citation type="submission" date="2024-03" db="EMBL/GenBank/DDBJ databases">
        <title>Human intestinal bacterial collection.</title>
        <authorList>
            <person name="Pauvert C."/>
            <person name="Hitch T.C.A."/>
            <person name="Clavel T."/>
        </authorList>
    </citation>
    <scope>NUCLEOTIDE SEQUENCE [LARGE SCALE GENOMIC DNA]</scope>
    <source>
        <strain evidence="1 2">CLA-SR-H024</strain>
    </source>
</reference>
<evidence type="ECO:0000313" key="2">
    <source>
        <dbReference type="Proteomes" id="UP001465426"/>
    </source>
</evidence>
<dbReference type="Proteomes" id="UP001465426">
    <property type="component" value="Unassembled WGS sequence"/>
</dbReference>
<organism evidence="1 2">
    <name type="scientific">Niallia hominis</name>
    <dbReference type="NCBI Taxonomy" id="3133173"/>
    <lineage>
        <taxon>Bacteria</taxon>
        <taxon>Bacillati</taxon>
        <taxon>Bacillota</taxon>
        <taxon>Bacilli</taxon>
        <taxon>Bacillales</taxon>
        <taxon>Bacillaceae</taxon>
        <taxon>Niallia</taxon>
    </lineage>
</organism>
<gene>
    <name evidence="1" type="ORF">WMO63_05250</name>
</gene>
<name>A0ABV1EVF9_9BACI</name>
<dbReference type="Pfam" id="PF12669">
    <property type="entry name" value="FeoB_associated"/>
    <property type="match status" value="1"/>
</dbReference>
<comment type="caution">
    <text evidence="1">The sequence shown here is derived from an EMBL/GenBank/DDBJ whole genome shotgun (WGS) entry which is preliminary data.</text>
</comment>
<proteinExistence type="predicted"/>